<reference evidence="2" key="1">
    <citation type="submission" date="2023-05" db="EMBL/GenBank/DDBJ databases">
        <title>Nepenthes gracilis genome sequencing.</title>
        <authorList>
            <person name="Fukushima K."/>
        </authorList>
    </citation>
    <scope>NUCLEOTIDE SEQUENCE</scope>
    <source>
        <strain evidence="2">SING2019-196</strain>
    </source>
</reference>
<gene>
    <name evidence="2" type="ORF">Nepgr_000811</name>
</gene>
<accession>A0AAD3P7E9</accession>
<keyword evidence="3" id="KW-1185">Reference proteome</keyword>
<keyword evidence="1" id="KW-0732">Signal</keyword>
<dbReference type="InterPro" id="IPR040361">
    <property type="entry name" value="TPD1"/>
</dbReference>
<organism evidence="2 3">
    <name type="scientific">Nepenthes gracilis</name>
    <name type="common">Slender pitcher plant</name>
    <dbReference type="NCBI Taxonomy" id="150966"/>
    <lineage>
        <taxon>Eukaryota</taxon>
        <taxon>Viridiplantae</taxon>
        <taxon>Streptophyta</taxon>
        <taxon>Embryophyta</taxon>
        <taxon>Tracheophyta</taxon>
        <taxon>Spermatophyta</taxon>
        <taxon>Magnoliopsida</taxon>
        <taxon>eudicotyledons</taxon>
        <taxon>Gunneridae</taxon>
        <taxon>Pentapetalae</taxon>
        <taxon>Caryophyllales</taxon>
        <taxon>Nepenthaceae</taxon>
        <taxon>Nepenthes</taxon>
    </lineage>
</organism>
<proteinExistence type="predicted"/>
<dbReference type="Proteomes" id="UP001279734">
    <property type="component" value="Unassembled WGS sequence"/>
</dbReference>
<dbReference type="PANTHER" id="PTHR33184">
    <property type="entry name" value="PROTEIN TAPETUM DETERMINANT 1-LIKE-RELATED"/>
    <property type="match status" value="1"/>
</dbReference>
<dbReference type="GO" id="GO:0001709">
    <property type="term" value="P:cell fate determination"/>
    <property type="evidence" value="ECO:0007669"/>
    <property type="project" value="TreeGrafter"/>
</dbReference>
<evidence type="ECO:0000313" key="2">
    <source>
        <dbReference type="EMBL" id="GMG98971.1"/>
    </source>
</evidence>
<comment type="caution">
    <text evidence="2">The sequence shown here is derived from an EMBL/GenBank/DDBJ whole genome shotgun (WGS) entry which is preliminary data.</text>
</comment>
<name>A0AAD3P7E9_NEPGR</name>
<evidence type="ECO:0000313" key="3">
    <source>
        <dbReference type="Proteomes" id="UP001279734"/>
    </source>
</evidence>
<protein>
    <submittedName>
        <fullName evidence="2">Uncharacterized protein</fullName>
    </submittedName>
</protein>
<dbReference type="PANTHER" id="PTHR33184:SF72">
    <property type="entry name" value="BETA-1,3-N-ACETYLGLUCOSAMINYLTRANSFERASE FAMILY PROTEIN"/>
    <property type="match status" value="1"/>
</dbReference>
<sequence>MQFCGKRGMEIVSMAASRDFVSVVVILIALVVQGTGGQCTKADLKLSQIGLGSDVKGKPEWKVTLTNDCFCAFTHIKLGCERFLAVDKIDPSLLTRSGDECLVADAIGPYSSLSFTYAWDAPFPFVIKSSLLICL</sequence>
<dbReference type="EMBL" id="BSYO01000001">
    <property type="protein sequence ID" value="GMG98971.1"/>
    <property type="molecule type" value="Genomic_DNA"/>
</dbReference>
<evidence type="ECO:0000256" key="1">
    <source>
        <dbReference type="ARBA" id="ARBA00022729"/>
    </source>
</evidence>
<dbReference type="AlphaFoldDB" id="A0AAD3P7E9"/>
<dbReference type="Pfam" id="PF24068">
    <property type="entry name" value="TPD1_C"/>
    <property type="match status" value="1"/>
</dbReference>